<dbReference type="SUPFAM" id="SSF68906">
    <property type="entry name" value="SAP domain"/>
    <property type="match status" value="1"/>
</dbReference>
<keyword evidence="3" id="KW-1185">Reference proteome</keyword>
<dbReference type="InterPro" id="IPR003034">
    <property type="entry name" value="SAP_dom"/>
</dbReference>
<dbReference type="Gene3D" id="1.10.720.30">
    <property type="entry name" value="SAP domain"/>
    <property type="match status" value="1"/>
</dbReference>
<evidence type="ECO:0000313" key="2">
    <source>
        <dbReference type="EMBL" id="KAG2187810.1"/>
    </source>
</evidence>
<dbReference type="Proteomes" id="UP000612746">
    <property type="component" value="Unassembled WGS sequence"/>
</dbReference>
<protein>
    <recommendedName>
        <fullName evidence="1">SAP domain-containing protein</fullName>
    </recommendedName>
</protein>
<sequence length="441" mass="48827">MFMQRSNSDTFLNESINGLQTDFGSYESNIDPFLAGLTADMYIDPVNANQAGLSDPMNLVHTPTSEIDMPLQDDDYNPYTAEDLWANIMSFDQSVNEDVQPMMIPNVMNPSNTNNHNQMEFSQSCPQPIPQRPAAGMFNYPVQSSPLANQPFAAPVSIPNRPVDRKGRMSQREQGGIRALFAGPRAQQLTDKQPLRRSASANGKLGIRKKSQLSPRVVKATLPGQDPAIVTSDMQAAYRMNQELATNHDSFELSQSVPLSSSPVTMPFSDAFHVGSPQPIYNSFSGFGEHIRSERRRSTSLPPALPPSSMPALGVPDMHGGNAISAPNTPQAANNQSLPIQIPRTAKAHPQTVAMSEEEQQKKLDEQLLKIDFDDITVAELKEMLRERKKATNGKKADLVQRLADERRMVEMRRSQRKTFSSAMPPAHMSFSVPDNWFMAA</sequence>
<evidence type="ECO:0000313" key="3">
    <source>
        <dbReference type="Proteomes" id="UP000612746"/>
    </source>
</evidence>
<dbReference type="EMBL" id="JAEPRA010000003">
    <property type="protein sequence ID" value="KAG2187810.1"/>
    <property type="molecule type" value="Genomic_DNA"/>
</dbReference>
<name>A0A8H7Q939_9FUNG</name>
<feature type="domain" description="SAP" evidence="1">
    <location>
        <begin position="373"/>
        <end position="407"/>
    </location>
</feature>
<dbReference type="PROSITE" id="PS50800">
    <property type="entry name" value="SAP"/>
    <property type="match status" value="1"/>
</dbReference>
<organism evidence="2 3">
    <name type="scientific">Umbelopsis vinacea</name>
    <dbReference type="NCBI Taxonomy" id="44442"/>
    <lineage>
        <taxon>Eukaryota</taxon>
        <taxon>Fungi</taxon>
        <taxon>Fungi incertae sedis</taxon>
        <taxon>Mucoromycota</taxon>
        <taxon>Mucoromycotina</taxon>
        <taxon>Umbelopsidomycetes</taxon>
        <taxon>Umbelopsidales</taxon>
        <taxon>Umbelopsidaceae</taxon>
        <taxon>Umbelopsis</taxon>
    </lineage>
</organism>
<dbReference type="Pfam" id="PF02037">
    <property type="entry name" value="SAP"/>
    <property type="match status" value="1"/>
</dbReference>
<dbReference type="OrthoDB" id="445357at2759"/>
<accession>A0A8H7Q939</accession>
<proteinExistence type="predicted"/>
<evidence type="ECO:0000259" key="1">
    <source>
        <dbReference type="PROSITE" id="PS50800"/>
    </source>
</evidence>
<dbReference type="AlphaFoldDB" id="A0A8H7Q939"/>
<dbReference type="InterPro" id="IPR036361">
    <property type="entry name" value="SAP_dom_sf"/>
</dbReference>
<reference evidence="2" key="1">
    <citation type="submission" date="2020-12" db="EMBL/GenBank/DDBJ databases">
        <title>Metabolic potential, ecology and presence of endohyphal bacteria is reflected in genomic diversity of Mucoromycotina.</title>
        <authorList>
            <person name="Muszewska A."/>
            <person name="Okrasinska A."/>
            <person name="Steczkiewicz K."/>
            <person name="Drgas O."/>
            <person name="Orlowska M."/>
            <person name="Perlinska-Lenart U."/>
            <person name="Aleksandrzak-Piekarczyk T."/>
            <person name="Szatraj K."/>
            <person name="Zielenkiewicz U."/>
            <person name="Pilsyk S."/>
            <person name="Malc E."/>
            <person name="Mieczkowski P."/>
            <person name="Kruszewska J.S."/>
            <person name="Biernat P."/>
            <person name="Pawlowska J."/>
        </authorList>
    </citation>
    <scope>NUCLEOTIDE SEQUENCE</scope>
    <source>
        <strain evidence="2">WA0000051536</strain>
    </source>
</reference>
<comment type="caution">
    <text evidence="2">The sequence shown here is derived from an EMBL/GenBank/DDBJ whole genome shotgun (WGS) entry which is preliminary data.</text>
</comment>
<gene>
    <name evidence="2" type="ORF">INT44_005500</name>
</gene>
<dbReference type="SMART" id="SM00513">
    <property type="entry name" value="SAP"/>
    <property type="match status" value="1"/>
</dbReference>